<evidence type="ECO:0000313" key="3">
    <source>
        <dbReference type="Proteomes" id="UP000590811"/>
    </source>
</evidence>
<dbReference type="Gene3D" id="3.30.559.10">
    <property type="entry name" value="Chloramphenicol acetyltransferase-like domain"/>
    <property type="match status" value="1"/>
</dbReference>
<reference evidence="2 3" key="1">
    <citation type="submission" date="2020-08" db="EMBL/GenBank/DDBJ databases">
        <title>Genomic Encyclopedia of Type Strains, Phase IV (KMG-V): Genome sequencing to study the core and pangenomes of soil and plant-associated prokaryotes.</title>
        <authorList>
            <person name="Whitman W."/>
        </authorList>
    </citation>
    <scope>NUCLEOTIDE SEQUENCE [LARGE SCALE GENOMIC DNA]</scope>
    <source>
        <strain evidence="2 3">B3ACCR2</strain>
    </source>
</reference>
<dbReference type="GO" id="GO:0044550">
    <property type="term" value="P:secondary metabolite biosynthetic process"/>
    <property type="evidence" value="ECO:0007669"/>
    <property type="project" value="TreeGrafter"/>
</dbReference>
<accession>A0A839PYD0</accession>
<dbReference type="GO" id="GO:0005737">
    <property type="term" value="C:cytoplasm"/>
    <property type="evidence" value="ECO:0007669"/>
    <property type="project" value="TreeGrafter"/>
</dbReference>
<comment type="caution">
    <text evidence="2">The sequence shown here is derived from an EMBL/GenBank/DDBJ whole genome shotgun (WGS) entry which is preliminary data.</text>
</comment>
<dbReference type="InterPro" id="IPR000873">
    <property type="entry name" value="AMP-dep_synth/lig_dom"/>
</dbReference>
<dbReference type="RefSeq" id="WP_184511477.1">
    <property type="nucleotide sequence ID" value="NZ_JACHVT010000021.1"/>
</dbReference>
<dbReference type="InterPro" id="IPR020845">
    <property type="entry name" value="AMP-binding_CS"/>
</dbReference>
<dbReference type="EMBL" id="JACHVT010000021">
    <property type="protein sequence ID" value="MBB2988537.1"/>
    <property type="molecule type" value="Genomic_DNA"/>
</dbReference>
<evidence type="ECO:0000313" key="2">
    <source>
        <dbReference type="EMBL" id="MBB2988537.1"/>
    </source>
</evidence>
<dbReference type="SUPFAM" id="SSF56801">
    <property type="entry name" value="Acetyl-CoA synthetase-like"/>
    <property type="match status" value="1"/>
</dbReference>
<dbReference type="Gene3D" id="3.30.559.30">
    <property type="entry name" value="Nonribosomal peptide synthetase, condensation domain"/>
    <property type="match status" value="1"/>
</dbReference>
<proteinExistence type="predicted"/>
<dbReference type="Proteomes" id="UP000590811">
    <property type="component" value="Unassembled WGS sequence"/>
</dbReference>
<dbReference type="PANTHER" id="PTHR45527:SF1">
    <property type="entry name" value="FATTY ACID SYNTHASE"/>
    <property type="match status" value="1"/>
</dbReference>
<dbReference type="AlphaFoldDB" id="A0A839PYD0"/>
<sequence>MEVLSPPRSLARHPLFQVAFAVTEDAASLGLPGTRSHAVPTPLQQARFDLEVTYDVSDAQDGAAVHITFARDLFDEVTARALVEQLVALLASAADDPSTPLSRLDGPCRPGVVAGHVVERRSTVVADVLASVRRTPDATALREGTRSLSYSELDRRSAAVARALVDHGARPDTFVPVLMRRSLDLVVVLLGIMRAGAAYKPVHLSYPPERMREVIGDTPALVVLDDSPAAGLVADWCREVGHEVWAPGALEQEGLGAESVMPMVHPHSAAYVMYTSGSTGKPKGIVVEHAGVVDLCTDPCWALHPDDSTLFHSPHAFDATVWEIWAPLLTGGTVVVAPDAPVEASSLARLVREGVTQLSLTAGLFRVIGQDDPGVLQGLRSVTTGGDVVSPEATRRVVDACPDIVVRTTYGPTEATLCLLEHGWRAGEVPGSVVPLGEPMVNMSVVVLDEGLRPVPVGVAGELFVAGGGLARGYVGQPGLTA</sequence>
<dbReference type="Gene3D" id="2.30.38.10">
    <property type="entry name" value="Luciferase, Domain 3"/>
    <property type="match status" value="1"/>
</dbReference>
<dbReference type="InterPro" id="IPR023213">
    <property type="entry name" value="CAT-like_dom_sf"/>
</dbReference>
<name>A0A839PYD0_9MICO</name>
<organism evidence="2 3">
    <name type="scientific">Terracoccus luteus</name>
    <dbReference type="NCBI Taxonomy" id="53356"/>
    <lineage>
        <taxon>Bacteria</taxon>
        <taxon>Bacillati</taxon>
        <taxon>Actinomycetota</taxon>
        <taxon>Actinomycetes</taxon>
        <taxon>Micrococcales</taxon>
        <taxon>Intrasporangiaceae</taxon>
        <taxon>Terracoccus</taxon>
    </lineage>
</organism>
<dbReference type="PROSITE" id="PS00455">
    <property type="entry name" value="AMP_BINDING"/>
    <property type="match status" value="1"/>
</dbReference>
<protein>
    <submittedName>
        <fullName evidence="2">Amino acid adenylation domain-containing protein</fullName>
    </submittedName>
</protein>
<dbReference type="SUPFAM" id="SSF52777">
    <property type="entry name" value="CoA-dependent acyltransferases"/>
    <property type="match status" value="1"/>
</dbReference>
<feature type="domain" description="AMP-dependent synthetase/ligase" evidence="1">
    <location>
        <begin position="131"/>
        <end position="474"/>
    </location>
</feature>
<dbReference type="Pfam" id="PF00501">
    <property type="entry name" value="AMP-binding"/>
    <property type="match status" value="1"/>
</dbReference>
<evidence type="ECO:0000259" key="1">
    <source>
        <dbReference type="Pfam" id="PF00501"/>
    </source>
</evidence>
<dbReference type="PANTHER" id="PTHR45527">
    <property type="entry name" value="NONRIBOSOMAL PEPTIDE SYNTHETASE"/>
    <property type="match status" value="1"/>
</dbReference>
<dbReference type="Gene3D" id="3.40.50.980">
    <property type="match status" value="2"/>
</dbReference>
<dbReference type="GO" id="GO:0031177">
    <property type="term" value="F:phosphopantetheine binding"/>
    <property type="evidence" value="ECO:0007669"/>
    <property type="project" value="TreeGrafter"/>
</dbReference>
<gene>
    <name evidence="2" type="ORF">FHW14_003734</name>
</gene>
<feature type="non-terminal residue" evidence="2">
    <location>
        <position position="482"/>
    </location>
</feature>
<dbReference type="GO" id="GO:0043041">
    <property type="term" value="P:amino acid activation for nonribosomal peptide biosynthetic process"/>
    <property type="evidence" value="ECO:0007669"/>
    <property type="project" value="TreeGrafter"/>
</dbReference>